<dbReference type="PRINTS" id="PR00344">
    <property type="entry name" value="BCTRLSENSOR"/>
</dbReference>
<dbReference type="AlphaFoldDB" id="A0A4P9URI0"/>
<dbReference type="SUPFAM" id="SSF55781">
    <property type="entry name" value="GAF domain-like"/>
    <property type="match status" value="1"/>
</dbReference>
<dbReference type="InterPro" id="IPR013976">
    <property type="entry name" value="HDOD"/>
</dbReference>
<dbReference type="PROSITE" id="PS50109">
    <property type="entry name" value="HIS_KIN"/>
    <property type="match status" value="1"/>
</dbReference>
<dbReference type="InterPro" id="IPR052340">
    <property type="entry name" value="RNase_Y/CdgJ"/>
</dbReference>
<proteinExistence type="predicted"/>
<evidence type="ECO:0000313" key="5">
    <source>
        <dbReference type="EMBL" id="QCW84092.1"/>
    </source>
</evidence>
<evidence type="ECO:0000256" key="1">
    <source>
        <dbReference type="ARBA" id="ARBA00000085"/>
    </source>
</evidence>
<organism evidence="5 6">
    <name type="scientific">Methylotuvimicrobium buryatense</name>
    <name type="common">Methylomicrobium buryatense</name>
    <dbReference type="NCBI Taxonomy" id="95641"/>
    <lineage>
        <taxon>Bacteria</taxon>
        <taxon>Pseudomonadati</taxon>
        <taxon>Pseudomonadota</taxon>
        <taxon>Gammaproteobacteria</taxon>
        <taxon>Methylococcales</taxon>
        <taxon>Methylococcaceae</taxon>
        <taxon>Methylotuvimicrobium</taxon>
    </lineage>
</organism>
<gene>
    <name evidence="5" type="ORF">EQU24_19000</name>
</gene>
<dbReference type="Pfam" id="PF08668">
    <property type="entry name" value="HDOD"/>
    <property type="match status" value="1"/>
</dbReference>
<name>A0A4P9URI0_METBY</name>
<dbReference type="EC" id="2.7.13.3" evidence="2"/>
<dbReference type="Pfam" id="PF02518">
    <property type="entry name" value="HATPase_c"/>
    <property type="match status" value="1"/>
</dbReference>
<dbReference type="InterPro" id="IPR004358">
    <property type="entry name" value="Sig_transdc_His_kin-like_C"/>
</dbReference>
<dbReference type="KEGG" id="mbur:EQU24_19000"/>
<dbReference type="Gene3D" id="1.10.287.130">
    <property type="match status" value="1"/>
</dbReference>
<accession>A0A4P9URI0</accession>
<evidence type="ECO:0000259" key="4">
    <source>
        <dbReference type="PROSITE" id="PS51833"/>
    </source>
</evidence>
<dbReference type="Gene3D" id="1.10.3210.10">
    <property type="entry name" value="Hypothetical protein af1432"/>
    <property type="match status" value="1"/>
</dbReference>
<dbReference type="PANTHER" id="PTHR33525">
    <property type="match status" value="1"/>
</dbReference>
<evidence type="ECO:0000256" key="2">
    <source>
        <dbReference type="ARBA" id="ARBA00012438"/>
    </source>
</evidence>
<dbReference type="EMBL" id="CP035467">
    <property type="protein sequence ID" value="QCW84092.1"/>
    <property type="molecule type" value="Genomic_DNA"/>
</dbReference>
<dbReference type="PANTHER" id="PTHR33525:SF3">
    <property type="entry name" value="RIBONUCLEASE Y"/>
    <property type="match status" value="1"/>
</dbReference>
<feature type="domain" description="Histidine kinase" evidence="3">
    <location>
        <begin position="495"/>
        <end position="709"/>
    </location>
</feature>
<sequence>METAMSKILSEIDPQQLPAIPKVLLNLIEAFQNQDTGFEDLTRIISQDAGLSSKILSAANSPFYQQFGELKNLNRVLIILGLEPLKTITMTSVAQQFFNQISPSQQNYLEVIWFRSLACAHFARRLAKLIGFESPDQAYLTGLLHRIGQLALLQCFPKEYGTLLNDHSEDLPESFEKKTLGISHPEIGAYIIDTWNIPGFLADAVLYQNSASSAILDSPALVKLINLAARLSRFDRQNSAVVYAQAHALFGLGQAILDEIAIDVKKQVEQTAGSLGIAVAKPEDGTTIIRAKLEERNAIQKRLGKHAKDLAFLGAIARNNDLSEQFDKILSVLLRNLNILFGLRSTAVFLVNPEKPILEGYPLPEQNNANLLSNLSIELKPNRSLVANALLNQRLLDSYQTTLPDPIPVIDRQICRLLESEGMIAIPLSANNRHWGVIVAGLAPTDLLQIKAKRGLISLFAGEATRILSNHRVAGERIRENIDTMQSDFQLQVKKIIHEANNPLSIINNYLYLLNLKLGSDSPQEIGLIQEEINRVGEIILRLSDTSTQESAGGDSGPIDINQTLSDLIALFEGGLFAPRRIEACLKLDDRLPKIAISKSKLKQILTNLIKNAAEALPDGGHVTISTRDRVYLGNHCYVEIQIHDDGPGLPDTISEQLFRPVTSTKGEGHSGLGLTIVKNLVDELAGTIGCNSTPDEGTTFQIFLPRTL</sequence>
<dbReference type="OrthoDB" id="9770715at2"/>
<dbReference type="InterPro" id="IPR005467">
    <property type="entry name" value="His_kinase_dom"/>
</dbReference>
<evidence type="ECO:0000313" key="6">
    <source>
        <dbReference type="Proteomes" id="UP000305881"/>
    </source>
</evidence>
<protein>
    <recommendedName>
        <fullName evidence="2">histidine kinase</fullName>
        <ecNumber evidence="2">2.7.13.3</ecNumber>
    </recommendedName>
</protein>
<evidence type="ECO:0000259" key="3">
    <source>
        <dbReference type="PROSITE" id="PS50109"/>
    </source>
</evidence>
<dbReference type="InterPro" id="IPR036890">
    <property type="entry name" value="HATPase_C_sf"/>
</dbReference>
<dbReference type="GO" id="GO:0004673">
    <property type="term" value="F:protein histidine kinase activity"/>
    <property type="evidence" value="ECO:0007669"/>
    <property type="project" value="UniProtKB-EC"/>
</dbReference>
<feature type="domain" description="HDOD" evidence="4">
    <location>
        <begin position="17"/>
        <end position="211"/>
    </location>
</feature>
<dbReference type="InterPro" id="IPR003607">
    <property type="entry name" value="HD/PDEase_dom"/>
</dbReference>
<dbReference type="Gene3D" id="3.30.565.10">
    <property type="entry name" value="Histidine kinase-like ATPase, C-terminal domain"/>
    <property type="match status" value="1"/>
</dbReference>
<dbReference type="STRING" id="675511.GCA_000341735_03643"/>
<dbReference type="InterPro" id="IPR003594">
    <property type="entry name" value="HATPase_dom"/>
</dbReference>
<dbReference type="Proteomes" id="UP000305881">
    <property type="component" value="Chromosome"/>
</dbReference>
<reference evidence="6" key="1">
    <citation type="journal article" date="2019" name="J. Bacteriol.">
        <title>A Mutagenic Screen Identifies a TonB-Dependent Receptor Required for the Lanthanide Metal Switch in the Type I Methanotroph 'Methylotuvimicrobium buryatense' 5GB1C.</title>
        <authorList>
            <person name="Groom J.D."/>
            <person name="Ford S.M."/>
            <person name="Pesesky M.W."/>
            <person name="Lidstrom M.E."/>
        </authorList>
    </citation>
    <scope>NUCLEOTIDE SEQUENCE [LARGE SCALE GENOMIC DNA]</scope>
    <source>
        <strain evidence="6">5GB1C</strain>
    </source>
</reference>
<keyword evidence="6" id="KW-1185">Reference proteome</keyword>
<dbReference type="SUPFAM" id="SSF109604">
    <property type="entry name" value="HD-domain/PDEase-like"/>
    <property type="match status" value="1"/>
</dbReference>
<dbReference type="SUPFAM" id="SSF55874">
    <property type="entry name" value="ATPase domain of HSP90 chaperone/DNA topoisomerase II/histidine kinase"/>
    <property type="match status" value="1"/>
</dbReference>
<dbReference type="CDD" id="cd00077">
    <property type="entry name" value="HDc"/>
    <property type="match status" value="1"/>
</dbReference>
<comment type="catalytic activity">
    <reaction evidence="1">
        <text>ATP + protein L-histidine = ADP + protein N-phospho-L-histidine.</text>
        <dbReference type="EC" id="2.7.13.3"/>
    </reaction>
</comment>
<dbReference type="SMART" id="SM00387">
    <property type="entry name" value="HATPase_c"/>
    <property type="match status" value="1"/>
</dbReference>
<dbReference type="PROSITE" id="PS51833">
    <property type="entry name" value="HDOD"/>
    <property type="match status" value="1"/>
</dbReference>